<keyword evidence="12" id="KW-1185">Reference proteome</keyword>
<keyword evidence="6" id="KW-0378">Hydrolase</keyword>
<evidence type="ECO:0000256" key="4">
    <source>
        <dbReference type="ARBA" id="ARBA00022723"/>
    </source>
</evidence>
<keyword evidence="4" id="KW-0479">Metal-binding</keyword>
<dbReference type="InterPro" id="IPR006483">
    <property type="entry name" value="CRISPR-assoc_Cas3_HD"/>
</dbReference>
<dbReference type="InterPro" id="IPR054712">
    <property type="entry name" value="Cas3-like_dom"/>
</dbReference>
<evidence type="ECO:0000313" key="12">
    <source>
        <dbReference type="Proteomes" id="UP000183986"/>
    </source>
</evidence>
<protein>
    <recommendedName>
        <fullName evidence="10">HD Cas3-type domain-containing protein</fullName>
    </recommendedName>
</protein>
<dbReference type="InterPro" id="IPR027417">
    <property type="entry name" value="P-loop_NTPase"/>
</dbReference>
<evidence type="ECO:0000256" key="6">
    <source>
        <dbReference type="ARBA" id="ARBA00022801"/>
    </source>
</evidence>
<dbReference type="PROSITE" id="PS51643">
    <property type="entry name" value="HD_CAS3"/>
    <property type="match status" value="1"/>
</dbReference>
<keyword evidence="5" id="KW-0547">Nucleotide-binding</keyword>
<dbReference type="CDD" id="cd09641">
    <property type="entry name" value="Cas3''_I"/>
    <property type="match status" value="1"/>
</dbReference>
<dbReference type="SMART" id="SM00490">
    <property type="entry name" value="HELICc"/>
    <property type="match status" value="1"/>
</dbReference>
<evidence type="ECO:0000313" key="11">
    <source>
        <dbReference type="EMBL" id="OJT01172.1"/>
    </source>
</evidence>
<dbReference type="Proteomes" id="UP000183986">
    <property type="component" value="Unassembled WGS sequence"/>
</dbReference>
<comment type="similarity">
    <text evidence="2">In the central section; belongs to the CRISPR-associated helicase Cas3 family.</text>
</comment>
<dbReference type="PANTHER" id="PTHR47963:SF9">
    <property type="entry name" value="CRISPR-ASSOCIATED ENDONUCLEASE_HELICASE CAS3"/>
    <property type="match status" value="1"/>
</dbReference>
<keyword evidence="3" id="KW-0540">Nuclease</keyword>
<dbReference type="Pfam" id="PF22590">
    <property type="entry name" value="Cas3-like_C_2"/>
    <property type="match status" value="1"/>
</dbReference>
<keyword evidence="8" id="KW-0067">ATP-binding</keyword>
<accession>A0A1M2V0S7</accession>
<dbReference type="SUPFAM" id="SSF52540">
    <property type="entry name" value="P-loop containing nucleoside triphosphate hydrolases"/>
    <property type="match status" value="1"/>
</dbReference>
<name>A0A1M2V0S7_MARNT</name>
<dbReference type="GO" id="GO:0046872">
    <property type="term" value="F:metal ion binding"/>
    <property type="evidence" value="ECO:0007669"/>
    <property type="project" value="UniProtKB-KW"/>
</dbReference>
<evidence type="ECO:0000256" key="7">
    <source>
        <dbReference type="ARBA" id="ARBA00022806"/>
    </source>
</evidence>
<dbReference type="GO" id="GO:0005524">
    <property type="term" value="F:ATP binding"/>
    <property type="evidence" value="ECO:0007669"/>
    <property type="project" value="UniProtKB-KW"/>
</dbReference>
<dbReference type="Gene3D" id="3.40.50.300">
    <property type="entry name" value="P-loop containing nucleotide triphosphate hydrolases"/>
    <property type="match status" value="2"/>
</dbReference>
<evidence type="ECO:0000256" key="5">
    <source>
        <dbReference type="ARBA" id="ARBA00022741"/>
    </source>
</evidence>
<evidence type="ECO:0000256" key="1">
    <source>
        <dbReference type="ARBA" id="ARBA00006847"/>
    </source>
</evidence>
<comment type="similarity">
    <text evidence="1">In the N-terminal section; belongs to the CRISPR-associated nuclease Cas3-HD family.</text>
</comment>
<sequence length="909" mass="101723">MQDFLRYWGKAKPNKESSGAPCHLLAYHSLDVAAVAFCLTAPGSSRGQAIANALGVELSQFQSVFTFLLAVHDLGKFSQSFQALARPELELLRVPDATFSYDVPGGHAALGMLLWKRGATFKESKSDVCGWPEQGPLSRYARRSLEAMLETSFGHHGQPVTLGNRSVEEDFLPFDENAAFEFSKEVARLIQPKWPVALMEDQSWISLLKKSSWQLAGLAVLADWLGSDQSVFSYVTEPMSLQEYWREFALPRARQQVERLGFDKPKLATAFPGVRQFFGFEPTPLQSWAEQVEISESAQLFILEDVTGAGKTEAAITIAHRLLGQGLAEGVYFGLPTMATSNAMYSRIAGYYLRWFREDESPSLILAHGAQRLHNAFQSTVFSDQPKDLNYRAEERSASAVCNQWFADSRKRALLADVGVGTVDQTLMGVLPFRHQSLRVVGMAKKVLIVDEIHACDDYMLTLLCALLELHAQQGGYAVLLTATLPVSMRKKLTGSWMRGLGIEGVQFPYHDDFPLATTANSKGLNETKLATRDSVVRGLAVEHVSDQSKVVDVLLAAAKRGQCACWIRNTVDDAIDAYEWLRARVDDPDLVLLFHSRFTMADRQRIENQALDWFGKSSGVADRAGRILIGTQVLEQSLDICMDVMVSDLAPIDLLIQRAGRLHRHCRDAEGNPLADKESPDLRPAPVLRVLAPSFTNEPDKNWIRSFLPGTAAVYRNHGQLWLTLWALLEERAIRMPKQARWLIESVYGPDAEDRIPYALKDSFFEDEGERQSQAAMGQFNRLDLEAGYVAASARSGWQGEVDIGTRLTDEPSVVITLVRLDDDQRRLLPLESGSHPWEMSQIKIRQSLADKLPEFPETLEHLRTELFDRQPGLRFSRLWLGPFDRGGYCYSESTGMHKPRVAGNDLR</sequence>
<dbReference type="GO" id="GO:0003723">
    <property type="term" value="F:RNA binding"/>
    <property type="evidence" value="ECO:0007669"/>
    <property type="project" value="TreeGrafter"/>
</dbReference>
<dbReference type="RefSeq" id="WP_072677942.1">
    <property type="nucleotide sequence ID" value="NZ_MPKY01000001.1"/>
</dbReference>
<dbReference type="Gene3D" id="1.10.3210.30">
    <property type="match status" value="1"/>
</dbReference>
<reference evidence="11" key="1">
    <citation type="submission" date="2016-11" db="EMBL/GenBank/DDBJ databases">
        <title>Draft Genome Sequence of Marinobacter hydrocarbonoclasticus strain STW2, a polyaromatic aromatic hydrocarbon degrading and denitrifying bacterium from rhizosphere of Seagrass Enhalus acodoides.</title>
        <authorList>
            <person name="Ling J."/>
            <person name="Dong J."/>
        </authorList>
    </citation>
    <scope>NUCLEOTIDE SEQUENCE [LARGE SCALE GENOMIC DNA]</scope>
    <source>
        <strain evidence="11">STW2</strain>
    </source>
</reference>
<dbReference type="GO" id="GO:0004518">
    <property type="term" value="F:nuclease activity"/>
    <property type="evidence" value="ECO:0007669"/>
    <property type="project" value="UniProtKB-KW"/>
</dbReference>
<dbReference type="Pfam" id="PF18019">
    <property type="entry name" value="Cas3_HD"/>
    <property type="match status" value="1"/>
</dbReference>
<dbReference type="InterPro" id="IPR006474">
    <property type="entry name" value="Helicase_Cas3_CRISPR-ass_core"/>
</dbReference>
<dbReference type="InterPro" id="IPR038257">
    <property type="entry name" value="CRISPR-assoc_Cas3_HD_sf"/>
</dbReference>
<dbReference type="InterPro" id="IPR001650">
    <property type="entry name" value="Helicase_C-like"/>
</dbReference>
<organism evidence="11 12">
    <name type="scientific">Marinobacter nauticus</name>
    <name type="common">Marinobacter hydrocarbonoclasticus</name>
    <name type="synonym">Marinobacter aquaeolei</name>
    <dbReference type="NCBI Taxonomy" id="2743"/>
    <lineage>
        <taxon>Bacteria</taxon>
        <taxon>Pseudomonadati</taxon>
        <taxon>Pseudomonadota</taxon>
        <taxon>Gammaproteobacteria</taxon>
        <taxon>Pseudomonadales</taxon>
        <taxon>Marinobacteraceae</taxon>
        <taxon>Marinobacter</taxon>
    </lineage>
</organism>
<dbReference type="GO" id="GO:0016787">
    <property type="term" value="F:hydrolase activity"/>
    <property type="evidence" value="ECO:0007669"/>
    <property type="project" value="UniProtKB-KW"/>
</dbReference>
<evidence type="ECO:0000256" key="2">
    <source>
        <dbReference type="ARBA" id="ARBA00009046"/>
    </source>
</evidence>
<feature type="domain" description="HD Cas3-type" evidence="10">
    <location>
        <begin position="18"/>
        <end position="225"/>
    </location>
</feature>
<evidence type="ECO:0000256" key="3">
    <source>
        <dbReference type="ARBA" id="ARBA00022722"/>
    </source>
</evidence>
<dbReference type="EMBL" id="MPKY01000001">
    <property type="protein sequence ID" value="OJT01172.1"/>
    <property type="molecule type" value="Genomic_DNA"/>
</dbReference>
<comment type="caution">
    <text evidence="11">The sequence shown here is derived from an EMBL/GenBank/DDBJ whole genome shotgun (WGS) entry which is preliminary data.</text>
</comment>
<proteinExistence type="inferred from homology"/>
<dbReference type="GO" id="GO:0051607">
    <property type="term" value="P:defense response to virus"/>
    <property type="evidence" value="ECO:0007669"/>
    <property type="project" value="UniProtKB-KW"/>
</dbReference>
<gene>
    <name evidence="11" type="ORF">BEE62_14550</name>
</gene>
<dbReference type="PANTHER" id="PTHR47963">
    <property type="entry name" value="DEAD-BOX ATP-DEPENDENT RNA HELICASE 47, MITOCHONDRIAL"/>
    <property type="match status" value="1"/>
</dbReference>
<evidence type="ECO:0000256" key="8">
    <source>
        <dbReference type="ARBA" id="ARBA00022840"/>
    </source>
</evidence>
<evidence type="ECO:0000259" key="10">
    <source>
        <dbReference type="PROSITE" id="PS51643"/>
    </source>
</evidence>
<dbReference type="AlphaFoldDB" id="A0A1M2V0S7"/>
<dbReference type="NCBIfam" id="TIGR01587">
    <property type="entry name" value="cas3_core"/>
    <property type="match status" value="1"/>
</dbReference>
<keyword evidence="7" id="KW-0347">Helicase</keyword>
<dbReference type="NCBIfam" id="TIGR01596">
    <property type="entry name" value="cas3_HD"/>
    <property type="match status" value="1"/>
</dbReference>
<keyword evidence="9" id="KW-0051">Antiviral defense</keyword>
<evidence type="ECO:0000256" key="9">
    <source>
        <dbReference type="ARBA" id="ARBA00023118"/>
    </source>
</evidence>
<dbReference type="InterPro" id="IPR050547">
    <property type="entry name" value="DEAD_box_RNA_helicases"/>
</dbReference>
<dbReference type="GO" id="GO:0003724">
    <property type="term" value="F:RNA helicase activity"/>
    <property type="evidence" value="ECO:0007669"/>
    <property type="project" value="TreeGrafter"/>
</dbReference>